<keyword evidence="2" id="KW-1185">Reference proteome</keyword>
<dbReference type="PANTHER" id="PTHR31263:SF0">
    <property type="entry name" value="CELLULASE FAMILY PROTEIN (AFU_ORTHOLOGUE AFUA_5G14560)"/>
    <property type="match status" value="1"/>
</dbReference>
<reference evidence="1 2" key="1">
    <citation type="submission" date="2015-09" db="EMBL/GenBank/DDBJ databases">
        <title>Host preference determinants of Valsa canker pathogens revealed by comparative genomics.</title>
        <authorList>
            <person name="Yin Z."/>
            <person name="Huang L."/>
        </authorList>
    </citation>
    <scope>NUCLEOTIDE SEQUENCE [LARGE SCALE GENOMIC DNA]</scope>
    <source>
        <strain evidence="1 2">03-1</strain>
    </source>
</reference>
<sequence length="409" mass="46835">MSFAKANLPDLTGHLDFRRLTQLYRGYAFEMVDQIYDRGGQDVPLEVSMIIALGLENGTKVTKEIVKHNPIWTSETTRFEIWDHITKAAYSRGLYIHPDLHIGKAQWCCSHEDGNSWFDDVIDMIPILTVPAEFNTSNWHRALAYVASWAKTHPNVVSISLRNELRESWNDKNLYYNWQTLVGNMSAGADTIHNVNPDLLITWSGMQFDQDLSALTSGDNLLTAPCYKCTAIVDRLRRNPAYFDMESYRWGKEKLVWELHLYNTSEDVDTGTCDIIRAGLYRNGFNALGIPPPDVGCNLTDDCPYASRLTPVILSEFGQTPEDPTIHQNELLNCIRNFTTEYGVSWMMWSLAGYFRIRQGVQGFVDPKGMLNATWNGWHDPSIVESWWKPWTKAMNVTKMEYKHGMGAR</sequence>
<dbReference type="InterPro" id="IPR017853">
    <property type="entry name" value="GH"/>
</dbReference>
<dbReference type="OrthoDB" id="442731at2759"/>
<evidence type="ECO:0008006" key="3">
    <source>
        <dbReference type="Google" id="ProtNLM"/>
    </source>
</evidence>
<organism evidence="1 2">
    <name type="scientific">Cytospora schulzeri</name>
    <dbReference type="NCBI Taxonomy" id="448051"/>
    <lineage>
        <taxon>Eukaryota</taxon>
        <taxon>Fungi</taxon>
        <taxon>Dikarya</taxon>
        <taxon>Ascomycota</taxon>
        <taxon>Pezizomycotina</taxon>
        <taxon>Sordariomycetes</taxon>
        <taxon>Sordariomycetidae</taxon>
        <taxon>Diaporthales</taxon>
        <taxon>Cytosporaceae</taxon>
        <taxon>Cytospora</taxon>
    </lineage>
</organism>
<gene>
    <name evidence="1" type="ORF">VMCG_10766</name>
</gene>
<dbReference type="STRING" id="356882.A0A423V811"/>
<dbReference type="SUPFAM" id="SSF51445">
    <property type="entry name" value="(Trans)glycosidases"/>
    <property type="match status" value="1"/>
</dbReference>
<accession>A0A423V811</accession>
<protein>
    <recommendedName>
        <fullName evidence="3">Glycoside hydrolase family 5 domain-containing protein</fullName>
    </recommendedName>
</protein>
<proteinExistence type="predicted"/>
<dbReference type="PANTHER" id="PTHR31263">
    <property type="entry name" value="CELLULASE FAMILY PROTEIN (AFU_ORTHOLOGUE AFUA_5G14560)"/>
    <property type="match status" value="1"/>
</dbReference>
<comment type="caution">
    <text evidence="1">The sequence shown here is derived from an EMBL/GenBank/DDBJ whole genome shotgun (WGS) entry which is preliminary data.</text>
</comment>
<dbReference type="AlphaFoldDB" id="A0A423V811"/>
<evidence type="ECO:0000313" key="1">
    <source>
        <dbReference type="EMBL" id="ROV86942.1"/>
    </source>
</evidence>
<dbReference type="Proteomes" id="UP000283895">
    <property type="component" value="Unassembled WGS sequence"/>
</dbReference>
<dbReference type="EMBL" id="LKEA01000114">
    <property type="protein sequence ID" value="ROV86942.1"/>
    <property type="molecule type" value="Genomic_DNA"/>
</dbReference>
<name>A0A423V811_9PEZI</name>
<dbReference type="Gene3D" id="3.20.20.80">
    <property type="entry name" value="Glycosidases"/>
    <property type="match status" value="1"/>
</dbReference>
<evidence type="ECO:0000313" key="2">
    <source>
        <dbReference type="Proteomes" id="UP000283895"/>
    </source>
</evidence>